<feature type="non-terminal residue" evidence="1">
    <location>
        <position position="1"/>
    </location>
</feature>
<dbReference type="STRING" id="101091.A0A1C7MXX6"/>
<sequence length="43" mass="4657">ELPENEDGLAQLVYSLLASSAPAGDRAAQARALRRISEAYNLR</sequence>
<keyword evidence="2" id="KW-1185">Reference proteome</keyword>
<proteinExistence type="predicted"/>
<comment type="caution">
    <text evidence="1">The sequence shown here is derived from an EMBL/GenBank/DDBJ whole genome shotgun (WGS) entry which is preliminary data.</text>
</comment>
<reference evidence="1 2" key="1">
    <citation type="submission" date="2016-03" db="EMBL/GenBank/DDBJ databases">
        <title>Choanephora cucurbitarum.</title>
        <authorList>
            <person name="Min B."/>
            <person name="Park H."/>
            <person name="Park J.-H."/>
            <person name="Shin H.-D."/>
            <person name="Choi I.-G."/>
        </authorList>
    </citation>
    <scope>NUCLEOTIDE SEQUENCE [LARGE SCALE GENOMIC DNA]</scope>
    <source>
        <strain evidence="1 2">KUS-F28377</strain>
    </source>
</reference>
<name>A0A1C7MXX6_9FUNG</name>
<dbReference type="InParanoid" id="A0A1C7MXX6"/>
<dbReference type="Proteomes" id="UP000093000">
    <property type="component" value="Unassembled WGS sequence"/>
</dbReference>
<dbReference type="EMBL" id="LUGH01001075">
    <property type="protein sequence ID" value="OBZ81735.1"/>
    <property type="molecule type" value="Genomic_DNA"/>
</dbReference>
<accession>A0A1C7MXX6</accession>
<evidence type="ECO:0000313" key="1">
    <source>
        <dbReference type="EMBL" id="OBZ81735.1"/>
    </source>
</evidence>
<evidence type="ECO:0000313" key="2">
    <source>
        <dbReference type="Proteomes" id="UP000093000"/>
    </source>
</evidence>
<gene>
    <name evidence="1" type="ORF">A0J61_10213</name>
</gene>
<protein>
    <submittedName>
        <fullName evidence="1">Uncharacterized protein</fullName>
    </submittedName>
</protein>
<dbReference type="AlphaFoldDB" id="A0A1C7MXX6"/>
<organism evidence="1 2">
    <name type="scientific">Choanephora cucurbitarum</name>
    <dbReference type="NCBI Taxonomy" id="101091"/>
    <lineage>
        <taxon>Eukaryota</taxon>
        <taxon>Fungi</taxon>
        <taxon>Fungi incertae sedis</taxon>
        <taxon>Mucoromycota</taxon>
        <taxon>Mucoromycotina</taxon>
        <taxon>Mucoromycetes</taxon>
        <taxon>Mucorales</taxon>
        <taxon>Mucorineae</taxon>
        <taxon>Choanephoraceae</taxon>
        <taxon>Choanephoroideae</taxon>
        <taxon>Choanephora</taxon>
    </lineage>
</organism>